<dbReference type="EMBL" id="JAAROV010000002">
    <property type="protein sequence ID" value="MBC1317011.1"/>
    <property type="molecule type" value="Genomic_DNA"/>
</dbReference>
<reference evidence="10 11" key="2">
    <citation type="submission" date="2020-03" db="EMBL/GenBank/DDBJ databases">
        <title>Soil Listeria distribution.</title>
        <authorList>
            <person name="Liao J."/>
            <person name="Wiedmann M."/>
        </authorList>
    </citation>
    <scope>NUCLEOTIDE SEQUENCE [LARGE SCALE GENOMIC DNA]</scope>
    <source>
        <strain evidence="7 14">FSL L7-0149</strain>
        <strain evidence="8 13">FSL L7-0153</strain>
        <strain evidence="6 12">FSL L7-1017</strain>
        <strain evidence="4 11">FSL L7-1816</strain>
        <strain evidence="5 10">FSL L7-1833</strain>
    </source>
</reference>
<dbReference type="EMBL" id="JAARYY010000006">
    <property type="protein sequence ID" value="MBC2244661.1"/>
    <property type="molecule type" value="Genomic_DNA"/>
</dbReference>
<name>A0A099WE69_9LIST</name>
<evidence type="ECO:0000256" key="1">
    <source>
        <dbReference type="ARBA" id="ARBA00022962"/>
    </source>
</evidence>
<reference evidence="3 9" key="1">
    <citation type="submission" date="2014-05" db="EMBL/GenBank/DDBJ databases">
        <title>Novel Listeriaceae from food processing environments.</title>
        <authorList>
            <person name="den Bakker H.C."/>
        </authorList>
    </citation>
    <scope>NUCLEOTIDE SEQUENCE [LARGE SCALE GENOMIC DNA]</scope>
    <source>
        <strain evidence="3 9">FSL A5-0281</strain>
    </source>
</reference>
<dbReference type="CDD" id="cd01743">
    <property type="entry name" value="GATase1_Anthranilate_Synthase"/>
    <property type="match status" value="1"/>
</dbReference>
<sequence>MILLIDNYDSFTYNLYQYLLELGKEVKIVKNDQITLAEVCEINPESIVISPGPGTPNEAGMSLAIIREFSGQIPILGICLGHQAIVQAFGGEIVRAPEPVHGKVSTILTDQKGVFNNLNAHFSVARYHSLIAAESNFPKALDITAKTADDLIMAVRHREFLVEGVQFHPEAILSEYGHEILDNFVKLTERSYENENAVRF</sequence>
<keyword evidence="9" id="KW-1185">Reference proteome</keyword>
<dbReference type="InterPro" id="IPR029062">
    <property type="entry name" value="Class_I_gatase-like"/>
</dbReference>
<evidence type="ECO:0000313" key="11">
    <source>
        <dbReference type="Proteomes" id="UP000543379"/>
    </source>
</evidence>
<dbReference type="eggNOG" id="COG0512">
    <property type="taxonomic scope" value="Bacteria"/>
</dbReference>
<evidence type="ECO:0000313" key="8">
    <source>
        <dbReference type="EMBL" id="MBC2244661.1"/>
    </source>
</evidence>
<dbReference type="OrthoDB" id="9804328at2"/>
<dbReference type="Gene3D" id="3.40.50.880">
    <property type="match status" value="1"/>
</dbReference>
<dbReference type="PANTHER" id="PTHR43418:SF4">
    <property type="entry name" value="MULTIFUNCTIONAL TRYPTOPHAN BIOSYNTHESIS PROTEIN"/>
    <property type="match status" value="1"/>
</dbReference>
<dbReference type="PRINTS" id="PR00096">
    <property type="entry name" value="GATASE"/>
</dbReference>
<dbReference type="RefSeq" id="WP_036084894.1">
    <property type="nucleotide sequence ID" value="NZ_CBCSHQ010000001.1"/>
</dbReference>
<accession>A0A099WE69</accession>
<gene>
    <name evidence="3" type="ORF">EP57_05665</name>
    <name evidence="5" type="ORF">HB759_13460</name>
    <name evidence="4" type="ORF">HB811_09500</name>
    <name evidence="6" type="ORF">HCA46_11100</name>
    <name evidence="8" type="ORF">HCB25_11330</name>
    <name evidence="7" type="ORF">HCB35_07420</name>
</gene>
<evidence type="ECO:0000313" key="3">
    <source>
        <dbReference type="EMBL" id="KGL42941.1"/>
    </source>
</evidence>
<evidence type="ECO:0000313" key="13">
    <source>
        <dbReference type="Proteomes" id="UP000550367"/>
    </source>
</evidence>
<evidence type="ECO:0000259" key="2">
    <source>
        <dbReference type="Pfam" id="PF00117"/>
    </source>
</evidence>
<dbReference type="InterPro" id="IPR050472">
    <property type="entry name" value="Anth_synth/Amidotransfase"/>
</dbReference>
<dbReference type="GO" id="GO:0004049">
    <property type="term" value="F:anthranilate synthase activity"/>
    <property type="evidence" value="ECO:0007669"/>
    <property type="project" value="TreeGrafter"/>
</dbReference>
<dbReference type="PANTHER" id="PTHR43418">
    <property type="entry name" value="MULTIFUNCTIONAL TRYPTOPHAN BIOSYNTHESIS PROTEIN-RELATED"/>
    <property type="match status" value="1"/>
</dbReference>
<dbReference type="PROSITE" id="PS51273">
    <property type="entry name" value="GATASE_TYPE_1"/>
    <property type="match status" value="1"/>
</dbReference>
<dbReference type="GO" id="GO:0000162">
    <property type="term" value="P:L-tryptophan biosynthetic process"/>
    <property type="evidence" value="ECO:0007669"/>
    <property type="project" value="TreeGrafter"/>
</dbReference>
<evidence type="ECO:0000313" key="7">
    <source>
        <dbReference type="EMBL" id="MBC2240301.1"/>
    </source>
</evidence>
<dbReference type="Proteomes" id="UP000553016">
    <property type="component" value="Unassembled WGS sequence"/>
</dbReference>
<keyword evidence="1" id="KW-0315">Glutamine amidotransferase</keyword>
<dbReference type="InterPro" id="IPR017926">
    <property type="entry name" value="GATASE"/>
</dbReference>
<evidence type="ECO:0000313" key="10">
    <source>
        <dbReference type="Proteomes" id="UP000532866"/>
    </source>
</evidence>
<dbReference type="FunFam" id="3.40.50.880:FF:000003">
    <property type="entry name" value="Anthranilate synthase component II"/>
    <property type="match status" value="1"/>
</dbReference>
<dbReference type="SUPFAM" id="SSF52317">
    <property type="entry name" value="Class I glutamine amidotransferase-like"/>
    <property type="match status" value="1"/>
</dbReference>
<dbReference type="Proteomes" id="UP000550367">
    <property type="component" value="Unassembled WGS sequence"/>
</dbReference>
<dbReference type="EMBL" id="JAAROL010000005">
    <property type="protein sequence ID" value="MBC1332952.1"/>
    <property type="molecule type" value="Genomic_DNA"/>
</dbReference>
<comment type="caution">
    <text evidence="3">The sequence shown here is derived from an EMBL/GenBank/DDBJ whole genome shotgun (WGS) entry which is preliminary data.</text>
</comment>
<dbReference type="Proteomes" id="UP000543379">
    <property type="component" value="Unassembled WGS sequence"/>
</dbReference>
<evidence type="ECO:0000313" key="14">
    <source>
        <dbReference type="Proteomes" id="UP000553016"/>
    </source>
</evidence>
<evidence type="ECO:0000313" key="12">
    <source>
        <dbReference type="Proteomes" id="UP000547643"/>
    </source>
</evidence>
<dbReference type="EMBL" id="JAARUV010000003">
    <property type="protein sequence ID" value="MBC1779387.1"/>
    <property type="molecule type" value="Genomic_DNA"/>
</dbReference>
<dbReference type="Proteomes" id="UP000029844">
    <property type="component" value="Unassembled WGS sequence"/>
</dbReference>
<dbReference type="Proteomes" id="UP000532866">
    <property type="component" value="Unassembled WGS sequence"/>
</dbReference>
<dbReference type="InterPro" id="IPR006221">
    <property type="entry name" value="TrpG/PapA_dom"/>
</dbReference>
<proteinExistence type="predicted"/>
<organism evidence="3 9">
    <name type="scientific">Listeria booriae</name>
    <dbReference type="NCBI Taxonomy" id="1552123"/>
    <lineage>
        <taxon>Bacteria</taxon>
        <taxon>Bacillati</taxon>
        <taxon>Bacillota</taxon>
        <taxon>Bacilli</taxon>
        <taxon>Bacillales</taxon>
        <taxon>Listeriaceae</taxon>
        <taxon>Listeria</taxon>
    </lineage>
</organism>
<protein>
    <submittedName>
        <fullName evidence="4">Aminodeoxychorismate/anthranilate synthase component II</fullName>
    </submittedName>
</protein>
<dbReference type="Pfam" id="PF00117">
    <property type="entry name" value="GATase"/>
    <property type="match status" value="1"/>
</dbReference>
<dbReference type="PRINTS" id="PR00099">
    <property type="entry name" value="CPSGATASE"/>
</dbReference>
<dbReference type="STRING" id="1552123.EP57_05665"/>
<evidence type="ECO:0000313" key="5">
    <source>
        <dbReference type="EMBL" id="MBC1332952.1"/>
    </source>
</evidence>
<feature type="domain" description="Glutamine amidotransferase" evidence="2">
    <location>
        <begin position="3"/>
        <end position="185"/>
    </location>
</feature>
<dbReference type="GeneID" id="58716875"/>
<evidence type="ECO:0000313" key="4">
    <source>
        <dbReference type="EMBL" id="MBC1317011.1"/>
    </source>
</evidence>
<evidence type="ECO:0000313" key="9">
    <source>
        <dbReference type="Proteomes" id="UP000029844"/>
    </source>
</evidence>
<dbReference type="PRINTS" id="PR00097">
    <property type="entry name" value="ANTSNTHASEII"/>
</dbReference>
<evidence type="ECO:0000313" key="6">
    <source>
        <dbReference type="EMBL" id="MBC1779387.1"/>
    </source>
</evidence>
<dbReference type="EMBL" id="JNFA01000011">
    <property type="protein sequence ID" value="KGL42941.1"/>
    <property type="molecule type" value="Genomic_DNA"/>
</dbReference>
<dbReference type="NCBIfam" id="TIGR00566">
    <property type="entry name" value="trpG_papA"/>
    <property type="match status" value="1"/>
</dbReference>
<dbReference type="EMBL" id="JAARZA010000003">
    <property type="protein sequence ID" value="MBC2240301.1"/>
    <property type="molecule type" value="Genomic_DNA"/>
</dbReference>
<dbReference type="AlphaFoldDB" id="A0A099WE69"/>
<dbReference type="GO" id="GO:0005829">
    <property type="term" value="C:cytosol"/>
    <property type="evidence" value="ECO:0007669"/>
    <property type="project" value="TreeGrafter"/>
</dbReference>
<dbReference type="Proteomes" id="UP000547643">
    <property type="component" value="Unassembled WGS sequence"/>
</dbReference>